<keyword evidence="3" id="KW-1185">Reference proteome</keyword>
<dbReference type="EMBL" id="DF238273">
    <property type="protein sequence ID" value="GAQ93148.1"/>
    <property type="molecule type" value="Genomic_DNA"/>
</dbReference>
<dbReference type="CDD" id="cd22744">
    <property type="entry name" value="OTU"/>
    <property type="match status" value="1"/>
</dbReference>
<gene>
    <name evidence="2" type="ORF">KFL_013240010</name>
</gene>
<dbReference type="InterPro" id="IPR011990">
    <property type="entry name" value="TPR-like_helical_dom_sf"/>
</dbReference>
<dbReference type="SUPFAM" id="SSF48452">
    <property type="entry name" value="TPR-like"/>
    <property type="match status" value="1"/>
</dbReference>
<dbReference type="AlphaFoldDB" id="A0A1Y1IXX0"/>
<feature type="region of interest" description="Disordered" evidence="1">
    <location>
        <begin position="214"/>
        <end position="275"/>
    </location>
</feature>
<organism evidence="2 3">
    <name type="scientific">Klebsormidium nitens</name>
    <name type="common">Green alga</name>
    <name type="synonym">Ulothrix nitens</name>
    <dbReference type="NCBI Taxonomy" id="105231"/>
    <lineage>
        <taxon>Eukaryota</taxon>
        <taxon>Viridiplantae</taxon>
        <taxon>Streptophyta</taxon>
        <taxon>Klebsormidiophyceae</taxon>
        <taxon>Klebsormidiales</taxon>
        <taxon>Klebsormidiaceae</taxon>
        <taxon>Klebsormidium</taxon>
    </lineage>
</organism>
<feature type="non-terminal residue" evidence="2">
    <location>
        <position position="275"/>
    </location>
</feature>
<dbReference type="Proteomes" id="UP000054558">
    <property type="component" value="Unassembled WGS sequence"/>
</dbReference>
<feature type="compositionally biased region" description="Acidic residues" evidence="1">
    <location>
        <begin position="236"/>
        <end position="248"/>
    </location>
</feature>
<reference evidence="2 3" key="1">
    <citation type="journal article" date="2014" name="Nat. Commun.">
        <title>Klebsormidium flaccidum genome reveals primary factors for plant terrestrial adaptation.</title>
        <authorList>
            <person name="Hori K."/>
            <person name="Maruyama F."/>
            <person name="Fujisawa T."/>
            <person name="Togashi T."/>
            <person name="Yamamoto N."/>
            <person name="Seo M."/>
            <person name="Sato S."/>
            <person name="Yamada T."/>
            <person name="Mori H."/>
            <person name="Tajima N."/>
            <person name="Moriyama T."/>
            <person name="Ikeuchi M."/>
            <person name="Watanabe M."/>
            <person name="Wada H."/>
            <person name="Kobayashi K."/>
            <person name="Saito M."/>
            <person name="Masuda T."/>
            <person name="Sasaki-Sekimoto Y."/>
            <person name="Mashiguchi K."/>
            <person name="Awai K."/>
            <person name="Shimojima M."/>
            <person name="Masuda S."/>
            <person name="Iwai M."/>
            <person name="Nobusawa T."/>
            <person name="Narise T."/>
            <person name="Kondo S."/>
            <person name="Saito H."/>
            <person name="Sato R."/>
            <person name="Murakawa M."/>
            <person name="Ihara Y."/>
            <person name="Oshima-Yamada Y."/>
            <person name="Ohtaka K."/>
            <person name="Satoh M."/>
            <person name="Sonobe K."/>
            <person name="Ishii M."/>
            <person name="Ohtani R."/>
            <person name="Kanamori-Sato M."/>
            <person name="Honoki R."/>
            <person name="Miyazaki D."/>
            <person name="Mochizuki H."/>
            <person name="Umetsu J."/>
            <person name="Higashi K."/>
            <person name="Shibata D."/>
            <person name="Kamiya Y."/>
            <person name="Sato N."/>
            <person name="Nakamura Y."/>
            <person name="Tabata S."/>
            <person name="Ida S."/>
            <person name="Kurokawa K."/>
            <person name="Ohta H."/>
        </authorList>
    </citation>
    <scope>NUCLEOTIDE SEQUENCE [LARGE SCALE GENOMIC DNA]</scope>
    <source>
        <strain evidence="2 3">NIES-2285</strain>
    </source>
</reference>
<dbReference type="Gene3D" id="1.25.40.10">
    <property type="entry name" value="Tetratricopeptide repeat domain"/>
    <property type="match status" value="1"/>
</dbReference>
<evidence type="ECO:0000313" key="3">
    <source>
        <dbReference type="Proteomes" id="UP000054558"/>
    </source>
</evidence>
<protein>
    <submittedName>
        <fullName evidence="2">Uncharacterized protein</fullName>
    </submittedName>
</protein>
<sequence>MADLLGVEIVIYHPSLPVDQPLRFEPEQGKITDGFDHPLYLRYNGVSHYNAYVPKREHVVIRRAQIELTELDDLATFILKQLVEGKHQDAKEMWEGWAPGIPWRAERPFSHVVDLCKRALKVWPLFGHAEYIRTLAYQHNNQFTHALMAAQTAWVLGVEARLEPRLHRTLAKAYFDLAQWKEALEAYEECEERGWLESEGHLLQECRLKLGEEAEEGRSTGMNEEWRDILRHEMDGALEDDVGSDAEEELRSAEVTREQSAGVPELVNLKSDDES</sequence>
<evidence type="ECO:0000256" key="1">
    <source>
        <dbReference type="SAM" id="MobiDB-lite"/>
    </source>
</evidence>
<evidence type="ECO:0000313" key="2">
    <source>
        <dbReference type="EMBL" id="GAQ93148.1"/>
    </source>
</evidence>
<accession>A0A1Y1IXX0</accession>
<name>A0A1Y1IXX0_KLENI</name>
<feature type="compositionally biased region" description="Basic and acidic residues" evidence="1">
    <location>
        <begin position="214"/>
        <end position="235"/>
    </location>
</feature>
<proteinExistence type="predicted"/>